<dbReference type="SUPFAM" id="SSF57756">
    <property type="entry name" value="Retrovirus zinc finger-like domains"/>
    <property type="match status" value="1"/>
</dbReference>
<accession>A0AAW2QZG9</accession>
<proteinExistence type="predicted"/>
<dbReference type="Pfam" id="PF14223">
    <property type="entry name" value="Retrotran_gag_2"/>
    <property type="match status" value="1"/>
</dbReference>
<sequence>MTEGSFVREHGIKMLSLVEKLEDHQAGLDNDTYIDMILQSLPPSYDPFFVNYNINRLEKSINELINILVQYEATTKKSEPSVLVGEASTYKANGKGVRRWKRKNGKAKAAASTLSAPVVPVGMGKGKGKVGSKPNKANDVCIHCREKGHWRGSAPSSSQV</sequence>
<name>A0AAW2QZG9_SESRA</name>
<reference evidence="1" key="2">
    <citation type="journal article" date="2024" name="Plant">
        <title>Genomic evolution and insights into agronomic trait innovations of Sesamum species.</title>
        <authorList>
            <person name="Miao H."/>
            <person name="Wang L."/>
            <person name="Qu L."/>
            <person name="Liu H."/>
            <person name="Sun Y."/>
            <person name="Le M."/>
            <person name="Wang Q."/>
            <person name="Wei S."/>
            <person name="Zheng Y."/>
            <person name="Lin W."/>
            <person name="Duan Y."/>
            <person name="Cao H."/>
            <person name="Xiong S."/>
            <person name="Wang X."/>
            <person name="Wei L."/>
            <person name="Li C."/>
            <person name="Ma Q."/>
            <person name="Ju M."/>
            <person name="Zhao R."/>
            <person name="Li G."/>
            <person name="Mu C."/>
            <person name="Tian Q."/>
            <person name="Mei H."/>
            <person name="Zhang T."/>
            <person name="Gao T."/>
            <person name="Zhang H."/>
        </authorList>
    </citation>
    <scope>NUCLEOTIDE SEQUENCE</scope>
    <source>
        <strain evidence="1">G02</strain>
    </source>
</reference>
<dbReference type="AlphaFoldDB" id="A0AAW2QZG9"/>
<reference evidence="1" key="1">
    <citation type="submission" date="2020-06" db="EMBL/GenBank/DDBJ databases">
        <authorList>
            <person name="Li T."/>
            <person name="Hu X."/>
            <person name="Zhang T."/>
            <person name="Song X."/>
            <person name="Zhang H."/>
            <person name="Dai N."/>
            <person name="Sheng W."/>
            <person name="Hou X."/>
            <person name="Wei L."/>
        </authorList>
    </citation>
    <scope>NUCLEOTIDE SEQUENCE</scope>
    <source>
        <strain evidence="1">G02</strain>
        <tissue evidence="1">Leaf</tissue>
    </source>
</reference>
<protein>
    <submittedName>
        <fullName evidence="1">Uncharacterized protein</fullName>
    </submittedName>
</protein>
<gene>
    <name evidence="1" type="ORF">Sradi_3244400</name>
</gene>
<organism evidence="1">
    <name type="scientific">Sesamum radiatum</name>
    <name type="common">Black benniseed</name>
    <dbReference type="NCBI Taxonomy" id="300843"/>
    <lineage>
        <taxon>Eukaryota</taxon>
        <taxon>Viridiplantae</taxon>
        <taxon>Streptophyta</taxon>
        <taxon>Embryophyta</taxon>
        <taxon>Tracheophyta</taxon>
        <taxon>Spermatophyta</taxon>
        <taxon>Magnoliopsida</taxon>
        <taxon>eudicotyledons</taxon>
        <taxon>Gunneridae</taxon>
        <taxon>Pentapetalae</taxon>
        <taxon>asterids</taxon>
        <taxon>lamiids</taxon>
        <taxon>Lamiales</taxon>
        <taxon>Pedaliaceae</taxon>
        <taxon>Sesamum</taxon>
    </lineage>
</organism>
<evidence type="ECO:0000313" key="1">
    <source>
        <dbReference type="EMBL" id="KAL0373287.1"/>
    </source>
</evidence>
<dbReference type="GO" id="GO:0008270">
    <property type="term" value="F:zinc ion binding"/>
    <property type="evidence" value="ECO:0007669"/>
    <property type="project" value="InterPro"/>
</dbReference>
<dbReference type="GO" id="GO:0003676">
    <property type="term" value="F:nucleic acid binding"/>
    <property type="evidence" value="ECO:0007669"/>
    <property type="project" value="InterPro"/>
</dbReference>
<dbReference type="InterPro" id="IPR036875">
    <property type="entry name" value="Znf_CCHC_sf"/>
</dbReference>
<comment type="caution">
    <text evidence="1">The sequence shown here is derived from an EMBL/GenBank/DDBJ whole genome shotgun (WGS) entry which is preliminary data.</text>
</comment>
<dbReference type="EMBL" id="JACGWJ010000014">
    <property type="protein sequence ID" value="KAL0373287.1"/>
    <property type="molecule type" value="Genomic_DNA"/>
</dbReference>